<dbReference type="EMBL" id="DYDO01000075">
    <property type="protein sequence ID" value="DBA13654.1"/>
    <property type="molecule type" value="Genomic_DNA"/>
</dbReference>
<comment type="caution">
    <text evidence="1">The sequence shown here is derived from an EMBL/GenBank/DDBJ whole genome shotgun (WGS) entry which is preliminary data.</text>
</comment>
<protein>
    <submittedName>
        <fullName evidence="1">Uncharacterized protein</fullName>
    </submittedName>
</protein>
<proteinExistence type="predicted"/>
<name>A0AAV2ZIJ4_PYXAD</name>
<sequence length="106" mass="11580">MSSLTSNISVAFPTPQTEPHCQKGKVSRSEGYICTFCTGIHMYLTCAAATRNVWIIGSVANFFLMGPQCAYKLKIKSAYSSACNKKNICLALQCIEKEEVGCVFVP</sequence>
<dbReference type="AlphaFoldDB" id="A0AAV2ZIJ4"/>
<dbReference type="Proteomes" id="UP001181693">
    <property type="component" value="Unassembled WGS sequence"/>
</dbReference>
<reference evidence="1" key="1">
    <citation type="thesis" date="2020" institute="ProQuest LLC" country="789 East Eisenhower Parkway, Ann Arbor, MI, USA">
        <title>Comparative Genomics and Chromosome Evolution.</title>
        <authorList>
            <person name="Mudd A.B."/>
        </authorList>
    </citation>
    <scope>NUCLEOTIDE SEQUENCE</scope>
    <source>
        <strain evidence="1">1538</strain>
        <tissue evidence="1">Blood</tissue>
    </source>
</reference>
<evidence type="ECO:0000313" key="2">
    <source>
        <dbReference type="Proteomes" id="UP001181693"/>
    </source>
</evidence>
<accession>A0AAV2ZIJ4</accession>
<gene>
    <name evidence="1" type="ORF">GDO54_018628</name>
</gene>
<evidence type="ECO:0000313" key="1">
    <source>
        <dbReference type="EMBL" id="DBA13654.1"/>
    </source>
</evidence>
<organism evidence="1 2">
    <name type="scientific">Pyxicephalus adspersus</name>
    <name type="common">African bullfrog</name>
    <dbReference type="NCBI Taxonomy" id="30357"/>
    <lineage>
        <taxon>Eukaryota</taxon>
        <taxon>Metazoa</taxon>
        <taxon>Chordata</taxon>
        <taxon>Craniata</taxon>
        <taxon>Vertebrata</taxon>
        <taxon>Euteleostomi</taxon>
        <taxon>Amphibia</taxon>
        <taxon>Batrachia</taxon>
        <taxon>Anura</taxon>
        <taxon>Neobatrachia</taxon>
        <taxon>Ranoidea</taxon>
        <taxon>Pyxicephalidae</taxon>
        <taxon>Pyxicephalinae</taxon>
        <taxon>Pyxicephalus</taxon>
    </lineage>
</organism>
<keyword evidence="2" id="KW-1185">Reference proteome</keyword>